<feature type="transmembrane region" description="Helical" evidence="6">
    <location>
        <begin position="254"/>
        <end position="276"/>
    </location>
</feature>
<dbReference type="SUPFAM" id="SSF103481">
    <property type="entry name" value="Multidrug resistance efflux transporter EmrE"/>
    <property type="match status" value="2"/>
</dbReference>
<comment type="similarity">
    <text evidence="2">Belongs to the EamA transporter family.</text>
</comment>
<dbReference type="EMBL" id="LAQU01000001">
    <property type="protein sequence ID" value="KKB65435.1"/>
    <property type="molecule type" value="Genomic_DNA"/>
</dbReference>
<keyword evidence="9" id="KW-1185">Reference proteome</keyword>
<keyword evidence="3 6" id="KW-0812">Transmembrane</keyword>
<comment type="subcellular location">
    <subcellularLocation>
        <location evidence="1">Membrane</location>
        <topology evidence="1">Multi-pass membrane protein</topology>
    </subcellularLocation>
</comment>
<dbReference type="Proteomes" id="UP000033618">
    <property type="component" value="Unassembled WGS sequence"/>
</dbReference>
<evidence type="ECO:0000256" key="1">
    <source>
        <dbReference type="ARBA" id="ARBA00004141"/>
    </source>
</evidence>
<dbReference type="Pfam" id="PF00892">
    <property type="entry name" value="EamA"/>
    <property type="match status" value="2"/>
</dbReference>
<feature type="transmembrane region" description="Helical" evidence="6">
    <location>
        <begin position="283"/>
        <end position="306"/>
    </location>
</feature>
<dbReference type="PANTHER" id="PTHR32322:SF2">
    <property type="entry name" value="EAMA DOMAIN-CONTAINING PROTEIN"/>
    <property type="match status" value="1"/>
</dbReference>
<evidence type="ECO:0000313" key="9">
    <source>
        <dbReference type="Proteomes" id="UP000033618"/>
    </source>
</evidence>
<feature type="transmembrane region" description="Helical" evidence="6">
    <location>
        <begin position="41"/>
        <end position="61"/>
    </location>
</feature>
<accession>A0A0F5K651</accession>
<reference evidence="8 9" key="1">
    <citation type="submission" date="2015-03" db="EMBL/GenBank/DDBJ databases">
        <title>Draft Genome Sequence of Burkholderia andropogonis type strain ICMP2807, isolated from Sorghum bicolor.</title>
        <authorList>
            <person name="Lopes-Santos L."/>
            <person name="Castro D.B."/>
            <person name="Ottoboni L.M."/>
            <person name="Park D."/>
            <person name="Weirc B.S."/>
            <person name="Destefano S.A."/>
        </authorList>
    </citation>
    <scope>NUCLEOTIDE SEQUENCE [LARGE SCALE GENOMIC DNA]</scope>
    <source>
        <strain evidence="8 9">ICMP2807</strain>
    </source>
</reference>
<dbReference type="PATRIC" id="fig|28092.6.peg.339"/>
<protein>
    <recommendedName>
        <fullName evidence="7">EamA domain-containing protein</fullName>
    </recommendedName>
</protein>
<feature type="domain" description="EamA" evidence="7">
    <location>
        <begin position="13"/>
        <end position="140"/>
    </location>
</feature>
<feature type="transmembrane region" description="Helical" evidence="6">
    <location>
        <begin position="312"/>
        <end position="328"/>
    </location>
</feature>
<comment type="caution">
    <text evidence="8">The sequence shown here is derived from an EMBL/GenBank/DDBJ whole genome shotgun (WGS) entry which is preliminary data.</text>
</comment>
<feature type="transmembrane region" description="Helical" evidence="6">
    <location>
        <begin position="73"/>
        <end position="93"/>
    </location>
</feature>
<dbReference type="InterPro" id="IPR000620">
    <property type="entry name" value="EamA_dom"/>
</dbReference>
<evidence type="ECO:0000313" key="8">
    <source>
        <dbReference type="EMBL" id="KKB65435.1"/>
    </source>
</evidence>
<organism evidence="8 9">
    <name type="scientific">Robbsia andropogonis</name>
    <dbReference type="NCBI Taxonomy" id="28092"/>
    <lineage>
        <taxon>Bacteria</taxon>
        <taxon>Pseudomonadati</taxon>
        <taxon>Pseudomonadota</taxon>
        <taxon>Betaproteobacteria</taxon>
        <taxon>Burkholderiales</taxon>
        <taxon>Burkholderiaceae</taxon>
        <taxon>Robbsia</taxon>
    </lineage>
</organism>
<keyword evidence="5 6" id="KW-0472">Membrane</keyword>
<evidence type="ECO:0000256" key="5">
    <source>
        <dbReference type="ARBA" id="ARBA00023136"/>
    </source>
</evidence>
<keyword evidence="4 6" id="KW-1133">Transmembrane helix</keyword>
<dbReference type="STRING" id="28092.WM40_01470"/>
<feature type="transmembrane region" description="Helical" evidence="6">
    <location>
        <begin position="195"/>
        <end position="215"/>
    </location>
</feature>
<feature type="transmembrane region" description="Helical" evidence="6">
    <location>
        <begin position="127"/>
        <end position="148"/>
    </location>
</feature>
<dbReference type="GO" id="GO:0016020">
    <property type="term" value="C:membrane"/>
    <property type="evidence" value="ECO:0007669"/>
    <property type="project" value="UniProtKB-SubCell"/>
</dbReference>
<name>A0A0F5K651_9BURK</name>
<dbReference type="InterPro" id="IPR037185">
    <property type="entry name" value="EmrE-like"/>
</dbReference>
<feature type="transmembrane region" description="Helical" evidence="6">
    <location>
        <begin position="99"/>
        <end position="118"/>
    </location>
</feature>
<sequence length="339" mass="36025">MRVQTTPDAIGGWLNGLLGMLIFSGSLPATRVALAGFSPTFLTFSRASLAGVLALAALWLTRSRRPTVAQWTALAAVALGAVVGFPLFTGIALQSITSAQALVFIGLLPLSTALFGVLRTSERPSRWFWIYSVFGAAIIVGYALHQMIGHAPASPRASPASAAVLLGQMMMLLAIIVCGYAYAEGARLARDLGGWQVICWALVLALPFMLMAGWFDRPWSSGPLFDTIGLPGLHAHRTSSAPPTFLHWVSSVPVGAWLGLAYVSLFSMLIGFFFWYRGLSMGGVAAVGQLQLLQPFVGLLLAGVVLGETIKPSMLFVSAAVVGCVAMARRTTARKRRST</sequence>
<gene>
    <name evidence="8" type="ORF">WM40_01470</name>
</gene>
<evidence type="ECO:0000256" key="3">
    <source>
        <dbReference type="ARBA" id="ARBA00022692"/>
    </source>
</evidence>
<proteinExistence type="inferred from homology"/>
<dbReference type="PANTHER" id="PTHR32322">
    <property type="entry name" value="INNER MEMBRANE TRANSPORTER"/>
    <property type="match status" value="1"/>
</dbReference>
<evidence type="ECO:0000256" key="6">
    <source>
        <dbReference type="SAM" id="Phobius"/>
    </source>
</evidence>
<feature type="domain" description="EamA" evidence="7">
    <location>
        <begin position="252"/>
        <end position="325"/>
    </location>
</feature>
<dbReference type="AlphaFoldDB" id="A0A0F5K651"/>
<feature type="transmembrane region" description="Helical" evidence="6">
    <location>
        <begin position="12"/>
        <end position="29"/>
    </location>
</feature>
<evidence type="ECO:0000256" key="2">
    <source>
        <dbReference type="ARBA" id="ARBA00007362"/>
    </source>
</evidence>
<evidence type="ECO:0000259" key="7">
    <source>
        <dbReference type="Pfam" id="PF00892"/>
    </source>
</evidence>
<evidence type="ECO:0000256" key="4">
    <source>
        <dbReference type="ARBA" id="ARBA00022989"/>
    </source>
</evidence>
<feature type="transmembrane region" description="Helical" evidence="6">
    <location>
        <begin position="160"/>
        <end position="183"/>
    </location>
</feature>
<dbReference type="InterPro" id="IPR050638">
    <property type="entry name" value="AA-Vitamin_Transporters"/>
</dbReference>